<dbReference type="InterPro" id="IPR036390">
    <property type="entry name" value="WH_DNA-bd_sf"/>
</dbReference>
<dbReference type="Proteomes" id="UP000183975">
    <property type="component" value="Unassembled WGS sequence"/>
</dbReference>
<dbReference type="GO" id="GO:0003700">
    <property type="term" value="F:DNA-binding transcription factor activity"/>
    <property type="evidence" value="ECO:0007669"/>
    <property type="project" value="InterPro"/>
</dbReference>
<protein>
    <submittedName>
        <fullName evidence="2">Molybdate transport system regulatory protein</fullName>
    </submittedName>
</protein>
<gene>
    <name evidence="2" type="ORF">SAMN02745138_02306</name>
</gene>
<dbReference type="RefSeq" id="WP_072851944.1">
    <property type="nucleotide sequence ID" value="NZ_FRAH01000044.1"/>
</dbReference>
<dbReference type="InterPro" id="IPR000847">
    <property type="entry name" value="LysR_HTH_N"/>
</dbReference>
<reference evidence="2 3" key="1">
    <citation type="submission" date="2016-11" db="EMBL/GenBank/DDBJ databases">
        <authorList>
            <person name="Jaros S."/>
            <person name="Januszkiewicz K."/>
            <person name="Wedrychowicz H."/>
        </authorList>
    </citation>
    <scope>NUCLEOTIDE SEQUENCE [LARGE SCALE GENOMIC DNA]</scope>
    <source>
        <strain evidence="2 3">DSM 14214</strain>
    </source>
</reference>
<feature type="domain" description="HTH lysR-type" evidence="1">
    <location>
        <begin position="29"/>
        <end position="86"/>
    </location>
</feature>
<dbReference type="EMBL" id="FRAH01000044">
    <property type="protein sequence ID" value="SHK76577.1"/>
    <property type="molecule type" value="Genomic_DNA"/>
</dbReference>
<dbReference type="SUPFAM" id="SSF46785">
    <property type="entry name" value="Winged helix' DNA-binding domain"/>
    <property type="match status" value="1"/>
</dbReference>
<name>A0A1M6V512_9FIRM</name>
<organism evidence="2 3">
    <name type="scientific">Anaerotignum lactatifermentans DSM 14214</name>
    <dbReference type="NCBI Taxonomy" id="1121323"/>
    <lineage>
        <taxon>Bacteria</taxon>
        <taxon>Bacillati</taxon>
        <taxon>Bacillota</taxon>
        <taxon>Clostridia</taxon>
        <taxon>Lachnospirales</taxon>
        <taxon>Anaerotignaceae</taxon>
        <taxon>Anaerotignum</taxon>
    </lineage>
</organism>
<dbReference type="InterPro" id="IPR051815">
    <property type="entry name" value="Molybdate_resp_trans_reg"/>
</dbReference>
<accession>A0A1M6V512</accession>
<dbReference type="PANTHER" id="PTHR30432">
    <property type="entry name" value="TRANSCRIPTIONAL REGULATOR MODE"/>
    <property type="match status" value="1"/>
</dbReference>
<dbReference type="Gene3D" id="1.10.10.10">
    <property type="entry name" value="Winged helix-like DNA-binding domain superfamily/Winged helix DNA-binding domain"/>
    <property type="match status" value="1"/>
</dbReference>
<evidence type="ECO:0000313" key="2">
    <source>
        <dbReference type="EMBL" id="SHK76577.1"/>
    </source>
</evidence>
<proteinExistence type="predicted"/>
<keyword evidence="3" id="KW-1185">Reference proteome</keyword>
<dbReference type="InterPro" id="IPR036388">
    <property type="entry name" value="WH-like_DNA-bd_sf"/>
</dbReference>
<evidence type="ECO:0000313" key="3">
    <source>
        <dbReference type="Proteomes" id="UP000183975"/>
    </source>
</evidence>
<dbReference type="AlphaFoldDB" id="A0A1M6V512"/>
<dbReference type="PANTHER" id="PTHR30432:SF1">
    <property type="entry name" value="DNA-BINDING TRANSCRIPTIONAL DUAL REGULATOR MODE"/>
    <property type="match status" value="1"/>
</dbReference>
<dbReference type="OrthoDB" id="285216at2"/>
<evidence type="ECO:0000259" key="1">
    <source>
        <dbReference type="Pfam" id="PF00126"/>
    </source>
</evidence>
<sequence>MKQDLHYDMKVRIMGEEKAFGPGVAQLLKGIEEMGSMQKAAEKMGLSYSKAWKMMKTAEQELGFALTERSSGGKDGGGSVVTEEGREMMQRYGNFLSALQTEADRLFAFYFQREGEK</sequence>
<dbReference type="Pfam" id="PF00126">
    <property type="entry name" value="HTH_1"/>
    <property type="match status" value="1"/>
</dbReference>